<evidence type="ECO:0000313" key="2">
    <source>
        <dbReference type="EMBL" id="KAH7944706.1"/>
    </source>
</evidence>
<evidence type="ECO:0000313" key="3">
    <source>
        <dbReference type="Proteomes" id="UP000821866"/>
    </source>
</evidence>
<dbReference type="Proteomes" id="UP000821866">
    <property type="component" value="Unassembled WGS sequence"/>
</dbReference>
<accession>A0A9J6CX67</accession>
<evidence type="ECO:0000256" key="1">
    <source>
        <dbReference type="SAM" id="MobiDB-lite"/>
    </source>
</evidence>
<sequence length="202" mass="23573">MRCIEDHQHFDPTLKSGHFPLPLIKKVCESPNHIDGHHRNFDKRPRRTSVRFLSNRALGQHQRRQHHYNFRTRPKGSHEHSPSGQHPSHCFHRIGNHTYLDRRNRKNSAIPISPKPWRIPSIYKRLTKSTERHSVSVCHGRTGNEKPTARRDVESRQSSQSAPAAKSKAEDHISRLVRMVKTRKPEYTERDLSIHMDCCAVS</sequence>
<keyword evidence="3" id="KW-1185">Reference proteome</keyword>
<protein>
    <submittedName>
        <fullName evidence="2">Uncharacterized protein</fullName>
    </submittedName>
</protein>
<feature type="region of interest" description="Disordered" evidence="1">
    <location>
        <begin position="72"/>
        <end position="92"/>
    </location>
</feature>
<gene>
    <name evidence="2" type="ORF">HPB51_028579</name>
</gene>
<dbReference type="EMBL" id="JABSTU010005373">
    <property type="protein sequence ID" value="KAH7944706.1"/>
    <property type="molecule type" value="Genomic_DNA"/>
</dbReference>
<reference evidence="2" key="1">
    <citation type="journal article" date="2020" name="Cell">
        <title>Large-Scale Comparative Analyses of Tick Genomes Elucidate Their Genetic Diversity and Vector Capacities.</title>
        <authorList>
            <consortium name="Tick Genome and Microbiome Consortium (TIGMIC)"/>
            <person name="Jia N."/>
            <person name="Wang J."/>
            <person name="Shi W."/>
            <person name="Du L."/>
            <person name="Sun Y."/>
            <person name="Zhan W."/>
            <person name="Jiang J.F."/>
            <person name="Wang Q."/>
            <person name="Zhang B."/>
            <person name="Ji P."/>
            <person name="Bell-Sakyi L."/>
            <person name="Cui X.M."/>
            <person name="Yuan T.T."/>
            <person name="Jiang B.G."/>
            <person name="Yang W.F."/>
            <person name="Lam T.T."/>
            <person name="Chang Q.C."/>
            <person name="Ding S.J."/>
            <person name="Wang X.J."/>
            <person name="Zhu J.G."/>
            <person name="Ruan X.D."/>
            <person name="Zhao L."/>
            <person name="Wei J.T."/>
            <person name="Ye R.Z."/>
            <person name="Que T.C."/>
            <person name="Du C.H."/>
            <person name="Zhou Y.H."/>
            <person name="Cheng J.X."/>
            <person name="Dai P.F."/>
            <person name="Guo W.B."/>
            <person name="Han X.H."/>
            <person name="Huang E.J."/>
            <person name="Li L.F."/>
            <person name="Wei W."/>
            <person name="Gao Y.C."/>
            <person name="Liu J.Z."/>
            <person name="Shao H.Z."/>
            <person name="Wang X."/>
            <person name="Wang C.C."/>
            <person name="Yang T.C."/>
            <person name="Huo Q.B."/>
            <person name="Li W."/>
            <person name="Chen H.Y."/>
            <person name="Chen S.E."/>
            <person name="Zhou L.G."/>
            <person name="Ni X.B."/>
            <person name="Tian J.H."/>
            <person name="Sheng Y."/>
            <person name="Liu T."/>
            <person name="Pan Y.S."/>
            <person name="Xia L.Y."/>
            <person name="Li J."/>
            <person name="Zhao F."/>
            <person name="Cao W.C."/>
        </authorList>
    </citation>
    <scope>NUCLEOTIDE SEQUENCE</scope>
    <source>
        <strain evidence="2">Rmic-2018</strain>
    </source>
</reference>
<proteinExistence type="predicted"/>
<feature type="compositionally biased region" description="Basic and acidic residues" evidence="1">
    <location>
        <begin position="142"/>
        <end position="155"/>
    </location>
</feature>
<feature type="compositionally biased region" description="Low complexity" evidence="1">
    <location>
        <begin position="157"/>
        <end position="166"/>
    </location>
</feature>
<reference evidence="2" key="2">
    <citation type="submission" date="2021-09" db="EMBL/GenBank/DDBJ databases">
        <authorList>
            <person name="Jia N."/>
            <person name="Wang J."/>
            <person name="Shi W."/>
            <person name="Du L."/>
            <person name="Sun Y."/>
            <person name="Zhan W."/>
            <person name="Jiang J."/>
            <person name="Wang Q."/>
            <person name="Zhang B."/>
            <person name="Ji P."/>
            <person name="Sakyi L.B."/>
            <person name="Cui X."/>
            <person name="Yuan T."/>
            <person name="Jiang B."/>
            <person name="Yang W."/>
            <person name="Lam T.T.-Y."/>
            <person name="Chang Q."/>
            <person name="Ding S."/>
            <person name="Wang X."/>
            <person name="Zhu J."/>
            <person name="Ruan X."/>
            <person name="Zhao L."/>
            <person name="Wei J."/>
            <person name="Que T."/>
            <person name="Du C."/>
            <person name="Cheng J."/>
            <person name="Dai P."/>
            <person name="Han X."/>
            <person name="Huang E."/>
            <person name="Gao Y."/>
            <person name="Liu J."/>
            <person name="Shao H."/>
            <person name="Ye R."/>
            <person name="Li L."/>
            <person name="Wei W."/>
            <person name="Wang X."/>
            <person name="Wang C."/>
            <person name="Huo Q."/>
            <person name="Li W."/>
            <person name="Guo W."/>
            <person name="Chen H."/>
            <person name="Chen S."/>
            <person name="Zhou L."/>
            <person name="Zhou L."/>
            <person name="Ni X."/>
            <person name="Tian J."/>
            <person name="Zhou Y."/>
            <person name="Sheng Y."/>
            <person name="Liu T."/>
            <person name="Pan Y."/>
            <person name="Xia L."/>
            <person name="Li J."/>
            <person name="Zhao F."/>
            <person name="Cao W."/>
        </authorList>
    </citation>
    <scope>NUCLEOTIDE SEQUENCE</scope>
    <source>
        <strain evidence="2">Rmic-2018</strain>
        <tissue evidence="2">Larvae</tissue>
    </source>
</reference>
<dbReference type="AlphaFoldDB" id="A0A9J6CX67"/>
<feature type="region of interest" description="Disordered" evidence="1">
    <location>
        <begin position="130"/>
        <end position="172"/>
    </location>
</feature>
<comment type="caution">
    <text evidence="2">The sequence shown here is derived from an EMBL/GenBank/DDBJ whole genome shotgun (WGS) entry which is preliminary data.</text>
</comment>
<name>A0A9J6CX67_RHIMP</name>
<organism evidence="2 3">
    <name type="scientific">Rhipicephalus microplus</name>
    <name type="common">Cattle tick</name>
    <name type="synonym">Boophilus microplus</name>
    <dbReference type="NCBI Taxonomy" id="6941"/>
    <lineage>
        <taxon>Eukaryota</taxon>
        <taxon>Metazoa</taxon>
        <taxon>Ecdysozoa</taxon>
        <taxon>Arthropoda</taxon>
        <taxon>Chelicerata</taxon>
        <taxon>Arachnida</taxon>
        <taxon>Acari</taxon>
        <taxon>Parasitiformes</taxon>
        <taxon>Ixodida</taxon>
        <taxon>Ixodoidea</taxon>
        <taxon>Ixodidae</taxon>
        <taxon>Rhipicephalinae</taxon>
        <taxon>Rhipicephalus</taxon>
        <taxon>Boophilus</taxon>
    </lineage>
</organism>